<dbReference type="PANTHER" id="PTHR43666">
    <property type="entry name" value="TLDD PROTEIN"/>
    <property type="match status" value="1"/>
</dbReference>
<dbReference type="InterPro" id="IPR045569">
    <property type="entry name" value="Metalloprtase-TldD/E_C"/>
</dbReference>
<dbReference type="InterPro" id="IPR036059">
    <property type="entry name" value="TldD/PmbA_sf"/>
</dbReference>
<dbReference type="AlphaFoldDB" id="A0A2T9X5F1"/>
<name>A0A2T9X5F1_9CREN</name>
<evidence type="ECO:0000313" key="2">
    <source>
        <dbReference type="EMBL" id="PVU75275.1"/>
    </source>
</evidence>
<organism evidence="2 3">
    <name type="scientific">Acidianus hospitalis</name>
    <dbReference type="NCBI Taxonomy" id="563177"/>
    <lineage>
        <taxon>Archaea</taxon>
        <taxon>Thermoproteota</taxon>
        <taxon>Thermoprotei</taxon>
        <taxon>Sulfolobales</taxon>
        <taxon>Sulfolobaceae</taxon>
        <taxon>Acidianus</taxon>
    </lineage>
</organism>
<dbReference type="PANTHER" id="PTHR43666:SF1">
    <property type="entry name" value="CONSERVED PROTEIN"/>
    <property type="match status" value="1"/>
</dbReference>
<feature type="domain" description="Metalloprotease TldD/E C-terminal" evidence="1">
    <location>
        <begin position="189"/>
        <end position="406"/>
    </location>
</feature>
<sequence length="408" mass="45927">MQGFDEHAIFKTKKEVTVIKFVNGKVSTIQRLDNEVSYFLLKKGNKYIIMEGKELDPNFANVIDVMEEPMLSPKISENTGEYKFVKLDDKIEKIRENPEDVISLVLNSRYPISGIVNITRSTISLSTSKGFSGSDVRNSIDGYFRAFNGEFTGQWAFASSSYSESTIKESVNIACELASITKKAKVDDGVYNVVLSPLVFGNLMNYLARMSSGLSIMMGNSVFSRYKPEDRIASEKFTFSDVPKTDMPNAAEFDMEATFTKNKKIIDHGVFKTPLLNNEVAEAMNLKSTGNAGWINPIPWTLEVDEGDVGKDSLLSGNVIFFNNNWYTRFQNYVEGNFSTVGRDAVIVYKNGNVEGVAGRLRIADSLINIIRNIEEISKERYLVKWWDSRIPVLSPYVLVRDVKITRA</sequence>
<protein>
    <submittedName>
        <fullName evidence="2">TldD/PmbA family protein</fullName>
    </submittedName>
</protein>
<evidence type="ECO:0000259" key="1">
    <source>
        <dbReference type="Pfam" id="PF19289"/>
    </source>
</evidence>
<reference evidence="2 3" key="1">
    <citation type="journal article" date="2015" name="Appl. Environ. Microbiol.">
        <title>Nanoarchaeota, Their Sulfolobales Host, and Nanoarchaeota Virus Distribution across Yellowstone National Park Hot Springs.</title>
        <authorList>
            <person name="Munson-McGee J.H."/>
            <person name="Field E.K."/>
            <person name="Bateson M."/>
            <person name="Rooney C."/>
            <person name="Stepanauskas R."/>
            <person name="Young M.J."/>
        </authorList>
    </citation>
    <scope>NUCLEOTIDE SEQUENCE [LARGE SCALE GENOMIC DNA]</scope>
    <source>
        <strain evidence="2">SCGC AC-742_N10</strain>
    </source>
</reference>
<dbReference type="SUPFAM" id="SSF111283">
    <property type="entry name" value="Putative modulator of DNA gyrase, PmbA/TldD"/>
    <property type="match status" value="1"/>
</dbReference>
<gene>
    <name evidence="2" type="ORF">DDW13_05160</name>
</gene>
<comment type="caution">
    <text evidence="2">The sequence shown here is derived from an EMBL/GenBank/DDBJ whole genome shotgun (WGS) entry which is preliminary data.</text>
</comment>
<proteinExistence type="predicted"/>
<dbReference type="EMBL" id="QEFD01000150">
    <property type="protein sequence ID" value="PVU75275.1"/>
    <property type="molecule type" value="Genomic_DNA"/>
</dbReference>
<accession>A0A2T9X5F1</accession>
<dbReference type="Pfam" id="PF19289">
    <property type="entry name" value="PmbA_TldD_3rd"/>
    <property type="match status" value="1"/>
</dbReference>
<dbReference type="GO" id="GO:0008237">
    <property type="term" value="F:metallopeptidase activity"/>
    <property type="evidence" value="ECO:0007669"/>
    <property type="project" value="InterPro"/>
</dbReference>
<evidence type="ECO:0000313" key="3">
    <source>
        <dbReference type="Proteomes" id="UP000245638"/>
    </source>
</evidence>
<dbReference type="Proteomes" id="UP000245638">
    <property type="component" value="Unassembled WGS sequence"/>
</dbReference>
<dbReference type="GO" id="GO:0006508">
    <property type="term" value="P:proteolysis"/>
    <property type="evidence" value="ECO:0007669"/>
    <property type="project" value="InterPro"/>
</dbReference>